<evidence type="ECO:0000256" key="1">
    <source>
        <dbReference type="SAM" id="SignalP"/>
    </source>
</evidence>
<dbReference type="STRING" id="354355.SAMN05660816_02340"/>
<name>A0A1V9EPH7_9BACT</name>
<sequence length="1288" mass="142212">MRILLLTILLVAISAARAQDTTSNMGNVMIASPTAASLGKFADVPVSYHTGTPNISIPVHQIRSGPLQLPITLSYHAGGVKVQENSSWVGAGWALNAGGVITRTVRGAPDDRGIAISNSCTNGYYSDYGYHNYLWRYSPGSFGVTSDGYIADDNQFLAGRKDGEPDLYFFNFGSYTGKFYFNDDRIPVLVPGADFKIQPDFAVGTGFSGFIITTPDGIKYYFGKTGNHGPVDPIEITVSGTLQYNYASANAAVSSWFLNKMVTADATDSITFEYASESYSYHTLSTFPIASTLVSYFGGPSNIEYSLVKNFVNGVRLSKISYVGGSLLFTPATSARLDLSGGFLTDGSLYDAANTESRALGSITIRNASGTICKRDSLYTSYWYDSTSGLNGVLGTTYGFASLSHDRYRLRLDSIQEIACDGLIAIPPHRFTYFSEPVPRRLTFGIDHWGFANGVDNNQTLIPTIKFQSTSLTKVDGANRDAAWPAMRGGALSRIDYPTGGYTIMDFEPHDTWCEYDTATYEMRVARNAGYTQSTASDTVYVTFNSAIYHVTLTNSSQGGSAQVRIYRVSDGWEDGLNANTGETKEDDFTLVAGNYRIVTLKNSPIGSGNGASMDIHEWVPHPVSGNMMVGGLRIKTMTNADTVSGIETTTNFSYRLNQNPGGHSTGILYSRPTYIQIIRNDAFGTVWGGQGNCSPSGCASCDVSTQLAWFKSPSSLRPLATTQSGNHIGYNDVYVSQPNNGKAWFRYYGSAYWDSKISDVCIRYVKQPLSCNTGIPNYPEAPLPFEPMRGELKYEGYYDSSGHIVKDIWHYPGYQQERLTTPGFISTNINNIHTFSSYSLASFRKFRDSTEETTYVPPLMRSGLAPDSNLSATVTKTTYYSSPFHYSPSRQVTISTTHDTLTTYSQYAFDYITPGCTPDDSTAYYMNQIRTDSANMVTPLANCSDGNCRYGVFQQYRRYISLDRQKLVNFRRKTFSDSARTVCLVSAKSGADYTLKPVLQLQEDYQNPLMEIATYRNGKTLSSAFTLYRYATDLTAHAYPWDKQVIMLRVPDTNFMMSKANNNLAVIKDSRYRDEAWMLYLNGKVADLHPRSSVTVSYIWDYKKTQPIAETIGAADSVIACTSFEADGTGNWTVGSAARLDTQAVTGRKSYQLSSGSILHSGLIDTAVYYLSYWTKNTSPFSISGTLGIPQEGATIHGWRCYLHTISGVGSVTLSGTGVIDELRLYPKMAQMVSFTYELPAGISSRCDARNQITYYDYDSFGRLIRVRDTEKNILKTIEYKYQIQSN</sequence>
<evidence type="ECO:0000313" key="3">
    <source>
        <dbReference type="Proteomes" id="UP000192610"/>
    </source>
</evidence>
<reference evidence="3" key="1">
    <citation type="submission" date="2016-04" db="EMBL/GenBank/DDBJ databases">
        <authorList>
            <person name="Chen L."/>
            <person name="Zhuang W."/>
            <person name="Wang G."/>
        </authorList>
    </citation>
    <scope>NUCLEOTIDE SEQUENCE [LARGE SCALE GENOMIC DNA]</scope>
    <source>
        <strain evidence="3">17621</strain>
    </source>
</reference>
<evidence type="ECO:0008006" key="4">
    <source>
        <dbReference type="Google" id="ProtNLM"/>
    </source>
</evidence>
<feature type="chain" id="PRO_5010743521" description="YD repeat-containing protein" evidence="1">
    <location>
        <begin position="19"/>
        <end position="1288"/>
    </location>
</feature>
<dbReference type="Proteomes" id="UP000192610">
    <property type="component" value="Unassembled WGS sequence"/>
</dbReference>
<dbReference type="InterPro" id="IPR006530">
    <property type="entry name" value="YD"/>
</dbReference>
<evidence type="ECO:0000313" key="2">
    <source>
        <dbReference type="EMBL" id="OQP48016.1"/>
    </source>
</evidence>
<keyword evidence="3" id="KW-1185">Reference proteome</keyword>
<keyword evidence="1" id="KW-0732">Signal</keyword>
<dbReference type="EMBL" id="LVXG01000018">
    <property type="protein sequence ID" value="OQP48016.1"/>
    <property type="molecule type" value="Genomic_DNA"/>
</dbReference>
<organism evidence="2 3">
    <name type="scientific">Niastella yeongjuensis</name>
    <dbReference type="NCBI Taxonomy" id="354355"/>
    <lineage>
        <taxon>Bacteria</taxon>
        <taxon>Pseudomonadati</taxon>
        <taxon>Bacteroidota</taxon>
        <taxon>Chitinophagia</taxon>
        <taxon>Chitinophagales</taxon>
        <taxon>Chitinophagaceae</taxon>
        <taxon>Niastella</taxon>
    </lineage>
</organism>
<protein>
    <recommendedName>
        <fullName evidence="4">YD repeat-containing protein</fullName>
    </recommendedName>
</protein>
<dbReference type="NCBIfam" id="TIGR01643">
    <property type="entry name" value="YD_repeat_2x"/>
    <property type="match status" value="1"/>
</dbReference>
<accession>A0A1V9EPH7</accession>
<dbReference type="RefSeq" id="WP_081200550.1">
    <property type="nucleotide sequence ID" value="NZ_FOCZ01000004.1"/>
</dbReference>
<gene>
    <name evidence="2" type="ORF">A4H97_29705</name>
</gene>
<comment type="caution">
    <text evidence="2">The sequence shown here is derived from an EMBL/GenBank/DDBJ whole genome shotgun (WGS) entry which is preliminary data.</text>
</comment>
<proteinExistence type="predicted"/>
<feature type="signal peptide" evidence="1">
    <location>
        <begin position="1"/>
        <end position="18"/>
    </location>
</feature>
<dbReference type="OrthoDB" id="680656at2"/>